<dbReference type="InterPro" id="IPR013087">
    <property type="entry name" value="Znf_C2H2_type"/>
</dbReference>
<dbReference type="PROSITE" id="PS50157">
    <property type="entry name" value="ZINC_FINGER_C2H2_2"/>
    <property type="match status" value="3"/>
</dbReference>
<dbReference type="Proteomes" id="UP000184499">
    <property type="component" value="Unassembled WGS sequence"/>
</dbReference>
<dbReference type="PANTHER" id="PTHR24379:SF121">
    <property type="entry name" value="C2H2-TYPE DOMAIN-CONTAINING PROTEIN"/>
    <property type="match status" value="1"/>
</dbReference>
<reference evidence="8" key="1">
    <citation type="journal article" date="2017" name="Genome Biol.">
        <title>Comparative genomics reveals high biological diversity and specific adaptations in the industrially and medically important fungal genus Aspergillus.</title>
        <authorList>
            <person name="de Vries R.P."/>
            <person name="Riley R."/>
            <person name="Wiebenga A."/>
            <person name="Aguilar-Osorio G."/>
            <person name="Amillis S."/>
            <person name="Uchima C.A."/>
            <person name="Anderluh G."/>
            <person name="Asadollahi M."/>
            <person name="Askin M."/>
            <person name="Barry K."/>
            <person name="Battaglia E."/>
            <person name="Bayram O."/>
            <person name="Benocci T."/>
            <person name="Braus-Stromeyer S.A."/>
            <person name="Caldana C."/>
            <person name="Canovas D."/>
            <person name="Cerqueira G.C."/>
            <person name="Chen F."/>
            <person name="Chen W."/>
            <person name="Choi C."/>
            <person name="Clum A."/>
            <person name="Dos Santos R.A."/>
            <person name="Damasio A.R."/>
            <person name="Diallinas G."/>
            <person name="Emri T."/>
            <person name="Fekete E."/>
            <person name="Flipphi M."/>
            <person name="Freyberg S."/>
            <person name="Gallo A."/>
            <person name="Gournas C."/>
            <person name="Habgood R."/>
            <person name="Hainaut M."/>
            <person name="Harispe M.L."/>
            <person name="Henrissat B."/>
            <person name="Hilden K.S."/>
            <person name="Hope R."/>
            <person name="Hossain A."/>
            <person name="Karabika E."/>
            <person name="Karaffa L."/>
            <person name="Karanyi Z."/>
            <person name="Krasevec N."/>
            <person name="Kuo A."/>
            <person name="Kusch H."/>
            <person name="LaButti K."/>
            <person name="Lagendijk E.L."/>
            <person name="Lapidus A."/>
            <person name="Levasseur A."/>
            <person name="Lindquist E."/>
            <person name="Lipzen A."/>
            <person name="Logrieco A.F."/>
            <person name="MacCabe A."/>
            <person name="Maekelae M.R."/>
            <person name="Malavazi I."/>
            <person name="Melin P."/>
            <person name="Meyer V."/>
            <person name="Mielnichuk N."/>
            <person name="Miskei M."/>
            <person name="Molnar A.P."/>
            <person name="Mule G."/>
            <person name="Ngan C.Y."/>
            <person name="Orejas M."/>
            <person name="Orosz E."/>
            <person name="Ouedraogo J.P."/>
            <person name="Overkamp K.M."/>
            <person name="Park H.-S."/>
            <person name="Perrone G."/>
            <person name="Piumi F."/>
            <person name="Punt P.J."/>
            <person name="Ram A.F."/>
            <person name="Ramon A."/>
            <person name="Rauscher S."/>
            <person name="Record E."/>
            <person name="Riano-Pachon D.M."/>
            <person name="Robert V."/>
            <person name="Roehrig J."/>
            <person name="Ruller R."/>
            <person name="Salamov A."/>
            <person name="Salih N.S."/>
            <person name="Samson R.A."/>
            <person name="Sandor E."/>
            <person name="Sanguinetti M."/>
            <person name="Schuetze T."/>
            <person name="Sepcic K."/>
            <person name="Shelest E."/>
            <person name="Sherlock G."/>
            <person name="Sophianopoulou V."/>
            <person name="Squina F.M."/>
            <person name="Sun H."/>
            <person name="Susca A."/>
            <person name="Todd R.B."/>
            <person name="Tsang A."/>
            <person name="Unkles S.E."/>
            <person name="van de Wiele N."/>
            <person name="van Rossen-Uffink D."/>
            <person name="Oliveira J.V."/>
            <person name="Vesth T.C."/>
            <person name="Visser J."/>
            <person name="Yu J.-H."/>
            <person name="Zhou M."/>
            <person name="Andersen M.R."/>
            <person name="Archer D.B."/>
            <person name="Baker S.E."/>
            <person name="Benoit I."/>
            <person name="Brakhage A.A."/>
            <person name="Braus G.H."/>
            <person name="Fischer R."/>
            <person name="Frisvad J.C."/>
            <person name="Goldman G.H."/>
            <person name="Houbraken J."/>
            <person name="Oakley B."/>
            <person name="Pocsi I."/>
            <person name="Scazzocchio C."/>
            <person name="Seiboth B."/>
            <person name="vanKuyk P.A."/>
            <person name="Wortman J."/>
            <person name="Dyer P.S."/>
            <person name="Grigoriev I.V."/>
        </authorList>
    </citation>
    <scope>NUCLEOTIDE SEQUENCE [LARGE SCALE GENOMIC DNA]</scope>
    <source>
        <strain evidence="8">CBS 101740 / IMI 381727 / IBT 21946</strain>
    </source>
</reference>
<dbReference type="PROSITE" id="PS00028">
    <property type="entry name" value="ZINC_FINGER_C2H2_1"/>
    <property type="match status" value="1"/>
</dbReference>
<keyword evidence="8" id="KW-1185">Reference proteome</keyword>
<organism evidence="7 8">
    <name type="scientific">Aspergillus brasiliensis (strain CBS 101740 / IMI 381727 / IBT 21946)</name>
    <dbReference type="NCBI Taxonomy" id="767769"/>
    <lineage>
        <taxon>Eukaryota</taxon>
        <taxon>Fungi</taxon>
        <taxon>Dikarya</taxon>
        <taxon>Ascomycota</taxon>
        <taxon>Pezizomycotina</taxon>
        <taxon>Eurotiomycetes</taxon>
        <taxon>Eurotiomycetidae</taxon>
        <taxon>Eurotiales</taxon>
        <taxon>Aspergillaceae</taxon>
        <taxon>Aspergillus</taxon>
        <taxon>Aspergillus subgen. Circumdati</taxon>
    </lineage>
</organism>
<dbReference type="RefSeq" id="XP_067473613.1">
    <property type="nucleotide sequence ID" value="XM_067626213.1"/>
</dbReference>
<evidence type="ECO:0000313" key="7">
    <source>
        <dbReference type="EMBL" id="OJJ66363.1"/>
    </source>
</evidence>
<evidence type="ECO:0000313" key="8">
    <source>
        <dbReference type="Proteomes" id="UP000184499"/>
    </source>
</evidence>
<dbReference type="Pfam" id="PF12874">
    <property type="entry name" value="zf-met"/>
    <property type="match status" value="1"/>
</dbReference>
<protein>
    <recommendedName>
        <fullName evidence="6">C2H2-type domain-containing protein</fullName>
    </recommendedName>
</protein>
<dbReference type="OrthoDB" id="6105938at2759"/>
<evidence type="ECO:0000256" key="2">
    <source>
        <dbReference type="ARBA" id="ARBA00022737"/>
    </source>
</evidence>
<dbReference type="OMA" id="CENKHAL"/>
<evidence type="ECO:0000256" key="5">
    <source>
        <dbReference type="PROSITE-ProRule" id="PRU00042"/>
    </source>
</evidence>
<evidence type="ECO:0000259" key="6">
    <source>
        <dbReference type="PROSITE" id="PS50157"/>
    </source>
</evidence>
<evidence type="ECO:0000256" key="4">
    <source>
        <dbReference type="ARBA" id="ARBA00022833"/>
    </source>
</evidence>
<evidence type="ECO:0000256" key="1">
    <source>
        <dbReference type="ARBA" id="ARBA00022723"/>
    </source>
</evidence>
<dbReference type="GeneID" id="93578701"/>
<name>A0A1L9U481_ASPBC</name>
<dbReference type="Pfam" id="PF00096">
    <property type="entry name" value="zf-C2H2"/>
    <property type="match status" value="1"/>
</dbReference>
<keyword evidence="1" id="KW-0479">Metal-binding</keyword>
<dbReference type="PANTHER" id="PTHR24379">
    <property type="entry name" value="KRAB AND ZINC FINGER DOMAIN-CONTAINING"/>
    <property type="match status" value="1"/>
</dbReference>
<evidence type="ECO:0000256" key="3">
    <source>
        <dbReference type="ARBA" id="ARBA00022771"/>
    </source>
</evidence>
<dbReference type="VEuPathDB" id="FungiDB:ASPBRDRAFT_48998"/>
<keyword evidence="2" id="KW-0677">Repeat</keyword>
<dbReference type="Gene3D" id="3.30.160.60">
    <property type="entry name" value="Classic Zinc Finger"/>
    <property type="match status" value="2"/>
</dbReference>
<dbReference type="EMBL" id="KV878699">
    <property type="protein sequence ID" value="OJJ66363.1"/>
    <property type="molecule type" value="Genomic_DNA"/>
</dbReference>
<keyword evidence="4" id="KW-0862">Zinc</keyword>
<feature type="domain" description="C2H2-type" evidence="6">
    <location>
        <begin position="201"/>
        <end position="219"/>
    </location>
</feature>
<feature type="domain" description="C2H2-type" evidence="6">
    <location>
        <begin position="15"/>
        <end position="40"/>
    </location>
</feature>
<accession>A0A1L9U481</accession>
<dbReference type="SMART" id="SM00355">
    <property type="entry name" value="ZnF_C2H2"/>
    <property type="match status" value="6"/>
</dbReference>
<dbReference type="STRING" id="767769.A0A1L9U481"/>
<keyword evidence="3 5" id="KW-0863">Zinc-finger</keyword>
<feature type="domain" description="C2H2-type" evidence="6">
    <location>
        <begin position="117"/>
        <end position="144"/>
    </location>
</feature>
<sequence length="247" mass="28524">MSDLGSYLEYDGIDYLCTICDRWFGTRGALDTHCRATTRHEWCERCRRVFVSESAKDAHIRASNRHHVCSTCSDPTDFESAQDLDDHLVDDHHACLECNVYFDSALDLRDHDVSDHYLCDICDEYFRNENNLRMHQQRHQDRSLECYGCYQTFKSFSGMLIHLESGACPSDTTEETIDDLARECYQSKKYTVQTTDGGWLYECPDCERGFGKLSALYQHVEDVPACSYLARGNNCLAKLEHFIACRV</sequence>
<gene>
    <name evidence="7" type="ORF">ASPBRDRAFT_48998</name>
</gene>
<dbReference type="SUPFAM" id="SSF57667">
    <property type="entry name" value="beta-beta-alpha zinc fingers"/>
    <property type="match status" value="1"/>
</dbReference>
<dbReference type="GO" id="GO:0008270">
    <property type="term" value="F:zinc ion binding"/>
    <property type="evidence" value="ECO:0007669"/>
    <property type="project" value="UniProtKB-KW"/>
</dbReference>
<proteinExistence type="predicted"/>
<dbReference type="InterPro" id="IPR036236">
    <property type="entry name" value="Znf_C2H2_sf"/>
</dbReference>
<dbReference type="AlphaFoldDB" id="A0A1L9U481"/>